<evidence type="ECO:0000313" key="3">
    <source>
        <dbReference type="Proteomes" id="UP000784294"/>
    </source>
</evidence>
<sequence>MVQTNTNSPSTSVATNTAGVAQAADGTRGVGTREATAITTATTAATAITQDMRTAIATRAAISTERCKTAAGRAREALLAERLRDWLNDGEDRR</sequence>
<keyword evidence="3" id="KW-1185">Reference proteome</keyword>
<dbReference type="Proteomes" id="UP000784294">
    <property type="component" value="Unassembled WGS sequence"/>
</dbReference>
<evidence type="ECO:0000313" key="2">
    <source>
        <dbReference type="EMBL" id="VEL10388.1"/>
    </source>
</evidence>
<accession>A0A448WFK2</accession>
<name>A0A448WFK2_9PLAT</name>
<protein>
    <submittedName>
        <fullName evidence="2">Uncharacterized protein</fullName>
    </submittedName>
</protein>
<feature type="compositionally biased region" description="Polar residues" evidence="1">
    <location>
        <begin position="1"/>
        <end position="19"/>
    </location>
</feature>
<dbReference type="AlphaFoldDB" id="A0A448WFK2"/>
<dbReference type="EMBL" id="CAAALY010008869">
    <property type="protein sequence ID" value="VEL10388.1"/>
    <property type="molecule type" value="Genomic_DNA"/>
</dbReference>
<evidence type="ECO:0000256" key="1">
    <source>
        <dbReference type="SAM" id="MobiDB-lite"/>
    </source>
</evidence>
<organism evidence="2 3">
    <name type="scientific">Protopolystoma xenopodis</name>
    <dbReference type="NCBI Taxonomy" id="117903"/>
    <lineage>
        <taxon>Eukaryota</taxon>
        <taxon>Metazoa</taxon>
        <taxon>Spiralia</taxon>
        <taxon>Lophotrochozoa</taxon>
        <taxon>Platyhelminthes</taxon>
        <taxon>Monogenea</taxon>
        <taxon>Polyopisthocotylea</taxon>
        <taxon>Polystomatidea</taxon>
        <taxon>Polystomatidae</taxon>
        <taxon>Protopolystoma</taxon>
    </lineage>
</organism>
<gene>
    <name evidence="2" type="ORF">PXEA_LOCUS3828</name>
</gene>
<comment type="caution">
    <text evidence="2">The sequence shown here is derived from an EMBL/GenBank/DDBJ whole genome shotgun (WGS) entry which is preliminary data.</text>
</comment>
<proteinExistence type="predicted"/>
<feature type="region of interest" description="Disordered" evidence="1">
    <location>
        <begin position="1"/>
        <end position="33"/>
    </location>
</feature>
<reference evidence="2" key="1">
    <citation type="submission" date="2018-11" db="EMBL/GenBank/DDBJ databases">
        <authorList>
            <consortium name="Pathogen Informatics"/>
        </authorList>
    </citation>
    <scope>NUCLEOTIDE SEQUENCE</scope>
</reference>